<gene>
    <name evidence="9" type="primary">secD</name>
    <name evidence="13" type="ORF">AVDCRST_MAG70-2159</name>
</gene>
<dbReference type="InterPro" id="IPR054384">
    <property type="entry name" value="SecDF_P1_head"/>
</dbReference>
<feature type="domain" description="Protein translocase subunit SecDF P1" evidence="11">
    <location>
        <begin position="69"/>
        <end position="125"/>
    </location>
</feature>
<evidence type="ECO:0000313" key="13">
    <source>
        <dbReference type="EMBL" id="CAA9567398.1"/>
    </source>
</evidence>
<reference evidence="13" key="1">
    <citation type="submission" date="2020-02" db="EMBL/GenBank/DDBJ databases">
        <authorList>
            <person name="Meier V. D."/>
        </authorList>
    </citation>
    <scope>NUCLEOTIDE SEQUENCE</scope>
    <source>
        <strain evidence="13">AVDCRST_MAG70</strain>
    </source>
</reference>
<evidence type="ECO:0000256" key="2">
    <source>
        <dbReference type="ARBA" id="ARBA00022448"/>
    </source>
</evidence>
<dbReference type="Pfam" id="PF22599">
    <property type="entry name" value="SecDF_P1_head"/>
    <property type="match status" value="1"/>
</dbReference>
<keyword evidence="7 9" id="KW-0811">Translocation</keyword>
<organism evidence="13">
    <name type="scientific">uncultured Thermomicrobiales bacterium</name>
    <dbReference type="NCBI Taxonomy" id="1645740"/>
    <lineage>
        <taxon>Bacteria</taxon>
        <taxon>Pseudomonadati</taxon>
        <taxon>Thermomicrobiota</taxon>
        <taxon>Thermomicrobia</taxon>
        <taxon>Thermomicrobiales</taxon>
        <taxon>environmental samples</taxon>
    </lineage>
</organism>
<feature type="transmembrane region" description="Helical" evidence="9">
    <location>
        <begin position="346"/>
        <end position="366"/>
    </location>
</feature>
<evidence type="ECO:0000259" key="10">
    <source>
        <dbReference type="Pfam" id="PF02355"/>
    </source>
</evidence>
<dbReference type="InterPro" id="IPR001036">
    <property type="entry name" value="Acrflvin-R"/>
</dbReference>
<evidence type="ECO:0000256" key="9">
    <source>
        <dbReference type="HAMAP-Rule" id="MF_01463"/>
    </source>
</evidence>
<feature type="domain" description="Protein export membrane protein SecD/SecF C-terminal" evidence="10">
    <location>
        <begin position="303"/>
        <end position="476"/>
    </location>
</feature>
<keyword evidence="2 9" id="KW-0813">Transport</keyword>
<evidence type="ECO:0000259" key="11">
    <source>
        <dbReference type="Pfam" id="PF21760"/>
    </source>
</evidence>
<dbReference type="AlphaFoldDB" id="A0A6J4V5F1"/>
<evidence type="ECO:0000256" key="5">
    <source>
        <dbReference type="ARBA" id="ARBA00022927"/>
    </source>
</evidence>
<proteinExistence type="inferred from homology"/>
<dbReference type="SUPFAM" id="SSF82866">
    <property type="entry name" value="Multidrug efflux transporter AcrB transmembrane domain"/>
    <property type="match status" value="1"/>
</dbReference>
<keyword evidence="8 9" id="KW-0472">Membrane</keyword>
<dbReference type="Gene3D" id="3.30.70.3220">
    <property type="match status" value="1"/>
</dbReference>
<dbReference type="Pfam" id="PF02355">
    <property type="entry name" value="SecD_SecF_C"/>
    <property type="match status" value="1"/>
</dbReference>
<dbReference type="InterPro" id="IPR048634">
    <property type="entry name" value="SecD_SecF_C"/>
</dbReference>
<evidence type="ECO:0000256" key="7">
    <source>
        <dbReference type="ARBA" id="ARBA00023010"/>
    </source>
</evidence>
<comment type="caution">
    <text evidence="9">Lacks conserved residue(s) required for the propagation of feature annotation.</text>
</comment>
<dbReference type="FunFam" id="1.20.1640.10:FF:000004">
    <property type="entry name" value="Protein translocase subunit SecD"/>
    <property type="match status" value="1"/>
</dbReference>
<keyword evidence="5 9" id="KW-0653">Protein transport</keyword>
<evidence type="ECO:0000256" key="8">
    <source>
        <dbReference type="ARBA" id="ARBA00023136"/>
    </source>
</evidence>
<comment type="subcellular location">
    <subcellularLocation>
        <location evidence="1 9">Cell membrane</location>
        <topology evidence="1 9">Multi-pass membrane protein</topology>
    </subcellularLocation>
</comment>
<protein>
    <recommendedName>
        <fullName evidence="9">Protein translocase subunit SecD</fullName>
    </recommendedName>
</protein>
<evidence type="ECO:0000256" key="6">
    <source>
        <dbReference type="ARBA" id="ARBA00022989"/>
    </source>
</evidence>
<dbReference type="InterPro" id="IPR005791">
    <property type="entry name" value="SecD"/>
</dbReference>
<feature type="transmembrane region" description="Helical" evidence="9">
    <location>
        <begin position="417"/>
        <end position="438"/>
    </location>
</feature>
<evidence type="ECO:0000256" key="3">
    <source>
        <dbReference type="ARBA" id="ARBA00022475"/>
    </source>
</evidence>
<name>A0A6J4V5F1_9BACT</name>
<feature type="domain" description="SecDF P1 head subdomain" evidence="12">
    <location>
        <begin position="208"/>
        <end position="300"/>
    </location>
</feature>
<feature type="transmembrane region" description="Helical" evidence="9">
    <location>
        <begin position="444"/>
        <end position="468"/>
    </location>
</feature>
<keyword evidence="4 9" id="KW-0812">Transmembrane</keyword>
<keyword evidence="6 9" id="KW-1133">Transmembrane helix</keyword>
<comment type="function">
    <text evidence="9">Part of the Sec protein translocase complex. Interacts with the SecYEG preprotein conducting channel. SecDF uses the proton motive force (PMF) to complete protein translocation after the ATP-dependent function of SecA.</text>
</comment>
<dbReference type="GO" id="GO:0065002">
    <property type="term" value="P:intracellular protein transmembrane transport"/>
    <property type="evidence" value="ECO:0007669"/>
    <property type="project" value="UniProtKB-UniRule"/>
</dbReference>
<dbReference type="InterPro" id="IPR048631">
    <property type="entry name" value="SecD_1st"/>
</dbReference>
<dbReference type="Gene3D" id="3.30.1360.200">
    <property type="match status" value="1"/>
</dbReference>
<evidence type="ECO:0000259" key="12">
    <source>
        <dbReference type="Pfam" id="PF22599"/>
    </source>
</evidence>
<dbReference type="PRINTS" id="PR00702">
    <property type="entry name" value="ACRIFLAVINRP"/>
</dbReference>
<dbReference type="InterPro" id="IPR055344">
    <property type="entry name" value="SecD_SecF_C_bact"/>
</dbReference>
<dbReference type="Gene3D" id="1.20.1640.10">
    <property type="entry name" value="Multidrug efflux transporter AcrB transmembrane domain"/>
    <property type="match status" value="1"/>
</dbReference>
<sequence>MSIRPQQTLVFIVIITLLATWISLPSSVLNIGGFKDDVYAHQGLDLQGGLQVLLEANPPAGQDVDSETMNGTRDTIERRVNGLGVSEPLIQTRGDDQIIVELPGVEDPEQAVRVVQQTALLEIVDPAGTSVQPGQTVITSLGGPADLAAAGATPDATPIADGTPGVSPVAVGATPVAADASPAATPGTPVAEVIPSPSATPEGPVLTTIIRGSEISDAYVTTNQIGAPVVGFELSDEAADRFFDFTSSHIGSQMAIVVDKVVISAPVINGAISNQGIIEGPTAQGVQDLVVQLRSGSLEVPLSVVSSRTVGPTLGQESLDRSLIAGIVGLTIVAIFMIIYYRLPGLLSVVALLIYTALTFALFKLIPVTLTLAGIAGFILSIGMAVDANVLIFARLKEELRIGRSLRNGIEAGFNHAWPSIRDSNISTMITCAILYWFGNFSGASIITGFALTLFIGVAVSMFTAIIVTRTFLRLLINAQVAQDPSLFGVETRFGDAGTAD</sequence>
<comment type="subunit">
    <text evidence="9">Forms a complex with SecF. Part of the essential Sec protein translocation apparatus which comprises SecA, SecYEG and auxiliary proteins SecDF. Other proteins may also be involved.</text>
</comment>
<comment type="similarity">
    <text evidence="9">Belongs to the SecD/SecF family. SecD subfamily.</text>
</comment>
<dbReference type="PANTHER" id="PTHR30081">
    <property type="entry name" value="PROTEIN-EXPORT MEMBRANE PROTEIN SEC"/>
    <property type="match status" value="1"/>
</dbReference>
<accession>A0A6J4V5F1</accession>
<dbReference type="PANTHER" id="PTHR30081:SF1">
    <property type="entry name" value="PROTEIN TRANSLOCASE SUBUNIT SECD"/>
    <property type="match status" value="1"/>
</dbReference>
<dbReference type="GO" id="GO:0015450">
    <property type="term" value="F:protein-transporting ATPase activity"/>
    <property type="evidence" value="ECO:0007669"/>
    <property type="project" value="InterPro"/>
</dbReference>
<dbReference type="HAMAP" id="MF_01463_B">
    <property type="entry name" value="SecD_B"/>
    <property type="match status" value="1"/>
</dbReference>
<feature type="transmembrane region" description="Helical" evidence="9">
    <location>
        <begin position="372"/>
        <end position="396"/>
    </location>
</feature>
<dbReference type="GO" id="GO:0043952">
    <property type="term" value="P:protein transport by the Sec complex"/>
    <property type="evidence" value="ECO:0007669"/>
    <property type="project" value="UniProtKB-UniRule"/>
</dbReference>
<dbReference type="GO" id="GO:0006605">
    <property type="term" value="P:protein targeting"/>
    <property type="evidence" value="ECO:0007669"/>
    <property type="project" value="UniProtKB-UniRule"/>
</dbReference>
<feature type="transmembrane region" description="Helical" evidence="9">
    <location>
        <begin position="323"/>
        <end position="341"/>
    </location>
</feature>
<dbReference type="GO" id="GO:0005886">
    <property type="term" value="C:plasma membrane"/>
    <property type="evidence" value="ECO:0007669"/>
    <property type="project" value="UniProtKB-SubCell"/>
</dbReference>
<dbReference type="NCBIfam" id="TIGR00916">
    <property type="entry name" value="2A0604s01"/>
    <property type="match status" value="1"/>
</dbReference>
<dbReference type="InterPro" id="IPR022813">
    <property type="entry name" value="SecD/SecF_arch_bac"/>
</dbReference>
<dbReference type="NCBIfam" id="TIGR01129">
    <property type="entry name" value="secD"/>
    <property type="match status" value="1"/>
</dbReference>
<keyword evidence="3 9" id="KW-1003">Cell membrane</keyword>
<dbReference type="EMBL" id="CADCWH010000348">
    <property type="protein sequence ID" value="CAA9567398.1"/>
    <property type="molecule type" value="Genomic_DNA"/>
</dbReference>
<evidence type="ECO:0000256" key="1">
    <source>
        <dbReference type="ARBA" id="ARBA00004651"/>
    </source>
</evidence>
<dbReference type="Pfam" id="PF21760">
    <property type="entry name" value="SecD_1st"/>
    <property type="match status" value="1"/>
</dbReference>
<evidence type="ECO:0000256" key="4">
    <source>
        <dbReference type="ARBA" id="ARBA00022692"/>
    </source>
</evidence>